<gene>
    <name evidence="6" type="ORF">NE237_000634</name>
</gene>
<feature type="domain" description="BED-type" evidence="5">
    <location>
        <begin position="121"/>
        <end position="182"/>
    </location>
</feature>
<dbReference type="PANTHER" id="PTHR46951">
    <property type="entry name" value="BED-TYPE DOMAIN-CONTAINING PROTEIN"/>
    <property type="match status" value="1"/>
</dbReference>
<reference evidence="6" key="1">
    <citation type="journal article" date="2023" name="Plant J.">
        <title>The genome of the king protea, Protea cynaroides.</title>
        <authorList>
            <person name="Chang J."/>
            <person name="Duong T.A."/>
            <person name="Schoeman C."/>
            <person name="Ma X."/>
            <person name="Roodt D."/>
            <person name="Barker N."/>
            <person name="Li Z."/>
            <person name="Van de Peer Y."/>
            <person name="Mizrachi E."/>
        </authorList>
    </citation>
    <scope>NUCLEOTIDE SEQUENCE</scope>
    <source>
        <tissue evidence="6">Young leaves</tissue>
    </source>
</reference>
<organism evidence="6 7">
    <name type="scientific">Protea cynaroides</name>
    <dbReference type="NCBI Taxonomy" id="273540"/>
    <lineage>
        <taxon>Eukaryota</taxon>
        <taxon>Viridiplantae</taxon>
        <taxon>Streptophyta</taxon>
        <taxon>Embryophyta</taxon>
        <taxon>Tracheophyta</taxon>
        <taxon>Spermatophyta</taxon>
        <taxon>Magnoliopsida</taxon>
        <taxon>Proteales</taxon>
        <taxon>Proteaceae</taxon>
        <taxon>Protea</taxon>
    </lineage>
</organism>
<evidence type="ECO:0000313" key="7">
    <source>
        <dbReference type="Proteomes" id="UP001141806"/>
    </source>
</evidence>
<accession>A0A9Q0KRJ2</accession>
<evidence type="ECO:0000256" key="1">
    <source>
        <dbReference type="ARBA" id="ARBA00022723"/>
    </source>
</evidence>
<evidence type="ECO:0000256" key="4">
    <source>
        <dbReference type="PROSITE-ProRule" id="PRU00027"/>
    </source>
</evidence>
<dbReference type="EMBL" id="JAMYWD010000003">
    <property type="protein sequence ID" value="KAJ4975528.1"/>
    <property type="molecule type" value="Genomic_DNA"/>
</dbReference>
<proteinExistence type="predicted"/>
<dbReference type="GO" id="GO:0008270">
    <property type="term" value="F:zinc ion binding"/>
    <property type="evidence" value="ECO:0007669"/>
    <property type="project" value="UniProtKB-KW"/>
</dbReference>
<sequence>MEEKQFSVGEKIEAYSFKARGWYTMTILQLSENHNEVDISIGEERFENVSKAETRTYGNLVHGQWFFPGFGTSSQSISLLEDTELPHNVLEIVDEQHNDAFSTAEDMLVGVSSSIKRKGTKNKSNIWKHCTSLDDPSGEGKQVLKCNYCGHVIKGSGGINLMKQHLAHKIGHKVCLKVPQSVRDQMHSDLESIETRKKSKQG</sequence>
<keyword evidence="2 4" id="KW-0863">Zinc-finger</keyword>
<dbReference type="Pfam" id="PF02892">
    <property type="entry name" value="zf-BED"/>
    <property type="match status" value="1"/>
</dbReference>
<keyword evidence="7" id="KW-1185">Reference proteome</keyword>
<dbReference type="SMART" id="SM00614">
    <property type="entry name" value="ZnF_BED"/>
    <property type="match status" value="1"/>
</dbReference>
<evidence type="ECO:0000259" key="5">
    <source>
        <dbReference type="PROSITE" id="PS50808"/>
    </source>
</evidence>
<keyword evidence="1" id="KW-0479">Metal-binding</keyword>
<dbReference type="AlphaFoldDB" id="A0A9Q0KRJ2"/>
<dbReference type="Proteomes" id="UP001141806">
    <property type="component" value="Unassembled WGS sequence"/>
</dbReference>
<name>A0A9Q0KRJ2_9MAGN</name>
<dbReference type="PROSITE" id="PS50808">
    <property type="entry name" value="ZF_BED"/>
    <property type="match status" value="1"/>
</dbReference>
<comment type="caution">
    <text evidence="6">The sequence shown here is derived from an EMBL/GenBank/DDBJ whole genome shotgun (WGS) entry which is preliminary data.</text>
</comment>
<evidence type="ECO:0000313" key="6">
    <source>
        <dbReference type="EMBL" id="KAJ4975528.1"/>
    </source>
</evidence>
<protein>
    <recommendedName>
        <fullName evidence="5">BED-type domain-containing protein</fullName>
    </recommendedName>
</protein>
<evidence type="ECO:0000256" key="3">
    <source>
        <dbReference type="ARBA" id="ARBA00022833"/>
    </source>
</evidence>
<dbReference type="PANTHER" id="PTHR46951:SF2">
    <property type="entry name" value="BED-TYPE DOMAIN-CONTAINING PROTEIN"/>
    <property type="match status" value="1"/>
</dbReference>
<dbReference type="GO" id="GO:0003677">
    <property type="term" value="F:DNA binding"/>
    <property type="evidence" value="ECO:0007669"/>
    <property type="project" value="InterPro"/>
</dbReference>
<evidence type="ECO:0000256" key="2">
    <source>
        <dbReference type="ARBA" id="ARBA00022771"/>
    </source>
</evidence>
<keyword evidence="3" id="KW-0862">Zinc</keyword>
<dbReference type="InterPro" id="IPR003656">
    <property type="entry name" value="Znf_BED"/>
</dbReference>